<keyword evidence="1" id="KW-0479">Metal-binding</keyword>
<dbReference type="AlphaFoldDB" id="A0A820DC84"/>
<accession>A0A820DC84</accession>
<organism evidence="7 8">
    <name type="scientific">Rotaria magnacalcarata</name>
    <dbReference type="NCBI Taxonomy" id="392030"/>
    <lineage>
        <taxon>Eukaryota</taxon>
        <taxon>Metazoa</taxon>
        <taxon>Spiralia</taxon>
        <taxon>Gnathifera</taxon>
        <taxon>Rotifera</taxon>
        <taxon>Eurotatoria</taxon>
        <taxon>Bdelloidea</taxon>
        <taxon>Philodinida</taxon>
        <taxon>Philodinidae</taxon>
        <taxon>Rotaria</taxon>
    </lineage>
</organism>
<dbReference type="Gene3D" id="2.20.25.240">
    <property type="match status" value="1"/>
</dbReference>
<name>A0A820DC84_9BILA</name>
<dbReference type="Pfam" id="PF04500">
    <property type="entry name" value="FLYWCH"/>
    <property type="match status" value="1"/>
</dbReference>
<feature type="domain" description="MULE transposase" evidence="5">
    <location>
        <begin position="174"/>
        <end position="265"/>
    </location>
</feature>
<dbReference type="Proteomes" id="UP000663856">
    <property type="component" value="Unassembled WGS sequence"/>
</dbReference>
<reference evidence="7" key="1">
    <citation type="submission" date="2021-02" db="EMBL/GenBank/DDBJ databases">
        <authorList>
            <person name="Nowell W R."/>
        </authorList>
    </citation>
    <scope>NUCLEOTIDE SEQUENCE</scope>
</reference>
<feature type="domain" description="FLYWCH-type" evidence="4">
    <location>
        <begin position="9"/>
        <end position="64"/>
    </location>
</feature>
<dbReference type="Pfam" id="PF10551">
    <property type="entry name" value="MULE"/>
    <property type="match status" value="1"/>
</dbReference>
<evidence type="ECO:0000256" key="2">
    <source>
        <dbReference type="ARBA" id="ARBA00022771"/>
    </source>
</evidence>
<dbReference type="EMBL" id="CAJNRF010008958">
    <property type="protein sequence ID" value="CAF2106311.1"/>
    <property type="molecule type" value="Genomic_DNA"/>
</dbReference>
<gene>
    <name evidence="7" type="ORF">OVN521_LOCUS27915</name>
    <name evidence="6" type="ORF">WKI299_LOCUS21413</name>
</gene>
<keyword evidence="2" id="KW-0863">Zinc-finger</keyword>
<dbReference type="EMBL" id="CAJOBG010007910">
    <property type="protein sequence ID" value="CAF4229869.1"/>
    <property type="molecule type" value="Genomic_DNA"/>
</dbReference>
<keyword evidence="8" id="KW-1185">Reference proteome</keyword>
<proteinExistence type="predicted"/>
<dbReference type="PANTHER" id="PTHR47160">
    <property type="entry name" value="PUTATIVE-RELATED"/>
    <property type="match status" value="1"/>
</dbReference>
<evidence type="ECO:0008006" key="9">
    <source>
        <dbReference type="Google" id="ProtNLM"/>
    </source>
</evidence>
<dbReference type="InterPro" id="IPR018289">
    <property type="entry name" value="MULE_transposase_dom"/>
</dbReference>
<sequence length="452" mass="52019">MSQIEKLLSVKGKPMILHEGYIYTVERTTTTKLIFRCQNRDCKARCHTNLSMDAFISQPTSHSHAPQPERVPAIQLKNDIKARAVITDEPTSSIIHSALRTYPLSAAGELPRNEALMLMIRRQRTVETVDVNGRLPEKLRKTYRDEDFILHEDNELIIFTTKTNLSILKQNKHWFADGTFKVCPDDYYQLLTLHAMMTNAIIPLVYGLLIGKSSNDYNFFFQKILEQDNFQPDSIMTDFETGTIKSVKEMLPNVLHKGCLFHFAQAVWRQVQSKGLTTKYNEDESFRLTVKKLIALSFVPLDQVIPGFDLICDQFDDDADDLLDYFEKTWIGVKGRRGTGRKKPQFDHKLWNVYDRVTAAVPRSNNAAEGWHNAFASRVSISHPNIVKLAEKIRREQSKFEVDMTKILQGHDIKTKKACYRRLDERITRLVNGFDASQLDQFLKNMAANISV</sequence>
<dbReference type="Proteomes" id="UP000663866">
    <property type="component" value="Unassembled WGS sequence"/>
</dbReference>
<evidence type="ECO:0000256" key="3">
    <source>
        <dbReference type="ARBA" id="ARBA00022833"/>
    </source>
</evidence>
<dbReference type="InterPro" id="IPR007588">
    <property type="entry name" value="Znf_FLYWCH"/>
</dbReference>
<evidence type="ECO:0000256" key="1">
    <source>
        <dbReference type="ARBA" id="ARBA00022723"/>
    </source>
</evidence>
<evidence type="ECO:0000259" key="4">
    <source>
        <dbReference type="Pfam" id="PF04500"/>
    </source>
</evidence>
<protein>
    <recommendedName>
        <fullName evidence="9">MULE transposase domain-containing protein</fullName>
    </recommendedName>
</protein>
<evidence type="ECO:0000259" key="5">
    <source>
        <dbReference type="Pfam" id="PF10551"/>
    </source>
</evidence>
<keyword evidence="3" id="KW-0862">Zinc</keyword>
<evidence type="ECO:0000313" key="6">
    <source>
        <dbReference type="EMBL" id="CAF2106311.1"/>
    </source>
</evidence>
<evidence type="ECO:0000313" key="7">
    <source>
        <dbReference type="EMBL" id="CAF4229869.1"/>
    </source>
</evidence>
<dbReference type="GO" id="GO:0008270">
    <property type="term" value="F:zinc ion binding"/>
    <property type="evidence" value="ECO:0007669"/>
    <property type="project" value="UniProtKB-KW"/>
</dbReference>
<comment type="caution">
    <text evidence="7">The sequence shown here is derived from an EMBL/GenBank/DDBJ whole genome shotgun (WGS) entry which is preliminary data.</text>
</comment>
<dbReference type="PANTHER" id="PTHR47160:SF10">
    <property type="entry name" value="MULE TRANSPOSASE DOMAIN-CONTAINING PROTEIN"/>
    <property type="match status" value="1"/>
</dbReference>
<evidence type="ECO:0000313" key="8">
    <source>
        <dbReference type="Proteomes" id="UP000663866"/>
    </source>
</evidence>